<comment type="caution">
    <text evidence="1">The sequence shown here is derived from an EMBL/GenBank/DDBJ whole genome shotgun (WGS) entry which is preliminary data.</text>
</comment>
<reference evidence="1" key="1">
    <citation type="journal article" date="2023" name="Plant J.">
        <title>Genome sequences and population genomics provide insights into the demographic history, inbreeding, and mutation load of two 'living fossil' tree species of Dipteronia.</title>
        <authorList>
            <person name="Feng Y."/>
            <person name="Comes H.P."/>
            <person name="Chen J."/>
            <person name="Zhu S."/>
            <person name="Lu R."/>
            <person name="Zhang X."/>
            <person name="Li P."/>
            <person name="Qiu J."/>
            <person name="Olsen K.M."/>
            <person name="Qiu Y."/>
        </authorList>
    </citation>
    <scope>NUCLEOTIDE SEQUENCE</scope>
    <source>
        <strain evidence="1">NBL</strain>
    </source>
</reference>
<evidence type="ECO:0000313" key="1">
    <source>
        <dbReference type="EMBL" id="KAK3189296.1"/>
    </source>
</evidence>
<keyword evidence="2" id="KW-1185">Reference proteome</keyword>
<gene>
    <name evidence="1" type="ORF">Dsin_028857</name>
</gene>
<organism evidence="1 2">
    <name type="scientific">Dipteronia sinensis</name>
    <dbReference type="NCBI Taxonomy" id="43782"/>
    <lineage>
        <taxon>Eukaryota</taxon>
        <taxon>Viridiplantae</taxon>
        <taxon>Streptophyta</taxon>
        <taxon>Embryophyta</taxon>
        <taxon>Tracheophyta</taxon>
        <taxon>Spermatophyta</taxon>
        <taxon>Magnoliopsida</taxon>
        <taxon>eudicotyledons</taxon>
        <taxon>Gunneridae</taxon>
        <taxon>Pentapetalae</taxon>
        <taxon>rosids</taxon>
        <taxon>malvids</taxon>
        <taxon>Sapindales</taxon>
        <taxon>Sapindaceae</taxon>
        <taxon>Hippocastanoideae</taxon>
        <taxon>Acereae</taxon>
        <taxon>Dipteronia</taxon>
    </lineage>
</organism>
<dbReference type="EMBL" id="JANJYJ010000009">
    <property type="protein sequence ID" value="KAK3189296.1"/>
    <property type="molecule type" value="Genomic_DNA"/>
</dbReference>
<dbReference type="AlphaFoldDB" id="A0AAE0DUY2"/>
<protein>
    <submittedName>
        <fullName evidence="1">Uncharacterized protein</fullName>
    </submittedName>
</protein>
<evidence type="ECO:0000313" key="2">
    <source>
        <dbReference type="Proteomes" id="UP001281410"/>
    </source>
</evidence>
<dbReference type="Proteomes" id="UP001281410">
    <property type="component" value="Unassembled WGS sequence"/>
</dbReference>
<sequence>MKLEDGLNYVAARTKKQARIKAARNAILAIKKVEPESYSKPIGNSQFSVIPYKNRAIESANKPKETVSVPKVKKARFMKKMLKRKIFENKTKILKLKVLGTQ</sequence>
<proteinExistence type="predicted"/>
<name>A0AAE0DUY2_9ROSI</name>
<accession>A0AAE0DUY2</accession>